<comment type="caution">
    <text evidence="3">The sequence shown here is derived from an EMBL/GenBank/DDBJ whole genome shotgun (WGS) entry which is preliminary data.</text>
</comment>
<dbReference type="EMBL" id="JACSQK010000009">
    <property type="protein sequence ID" value="MBD7962124.1"/>
    <property type="molecule type" value="Genomic_DNA"/>
</dbReference>
<keyword evidence="2" id="KW-1133">Transmembrane helix</keyword>
<proteinExistence type="predicted"/>
<keyword evidence="4" id="KW-1185">Reference proteome</keyword>
<evidence type="ECO:0000256" key="1">
    <source>
        <dbReference type="SAM" id="MobiDB-lite"/>
    </source>
</evidence>
<feature type="region of interest" description="Disordered" evidence="1">
    <location>
        <begin position="24"/>
        <end position="43"/>
    </location>
</feature>
<organism evidence="3 4">
    <name type="scientific">Comamonas avium</name>
    <dbReference type="NCBI Taxonomy" id="2762231"/>
    <lineage>
        <taxon>Bacteria</taxon>
        <taxon>Pseudomonadati</taxon>
        <taxon>Pseudomonadota</taxon>
        <taxon>Betaproteobacteria</taxon>
        <taxon>Burkholderiales</taxon>
        <taxon>Comamonadaceae</taxon>
        <taxon>Comamonas</taxon>
    </lineage>
</organism>
<keyword evidence="2" id="KW-0472">Membrane</keyword>
<sequence length="168" mass="18360">MMAIEQGKYGLWYSKGVGFATKDQAQAHEDGPIKTPHPAAKDSDQKSSAAWVWVIGALAILVLGAVIASNSKSTSSLQSKKADSDAQLQEIKYQRLAREQVMLYLKDPESAQFRNQIGFCGEVNAKNSLGGYAGFKRFIAGGKDMVFLEDDKRLEAGAFQSAWNEFCS</sequence>
<gene>
    <name evidence="3" type="ORF">H9646_16765</name>
</gene>
<dbReference type="RefSeq" id="WP_191724587.1">
    <property type="nucleotide sequence ID" value="NZ_JACSQK010000009.1"/>
</dbReference>
<reference evidence="3 4" key="1">
    <citation type="submission" date="2020-08" db="EMBL/GenBank/DDBJ databases">
        <title>A Genomic Blueprint of the Chicken Gut Microbiome.</title>
        <authorList>
            <person name="Gilroy R."/>
            <person name="Ravi A."/>
            <person name="Getino M."/>
            <person name="Pursley I."/>
            <person name="Horton D.L."/>
            <person name="Alikhan N.-F."/>
            <person name="Baker D."/>
            <person name="Gharbi K."/>
            <person name="Hall N."/>
            <person name="Watson M."/>
            <person name="Adriaenssens E.M."/>
            <person name="Foster-Nyarko E."/>
            <person name="Jarju S."/>
            <person name="Secka A."/>
            <person name="Antonio M."/>
            <person name="Oren A."/>
            <person name="Chaudhuri R."/>
            <person name="La Ragione R.M."/>
            <person name="Hildebrand F."/>
            <person name="Pallen M.J."/>
        </authorList>
    </citation>
    <scope>NUCLEOTIDE SEQUENCE [LARGE SCALE GENOMIC DNA]</scope>
    <source>
        <strain evidence="3 4">Sa2CVA6</strain>
    </source>
</reference>
<name>A0ABR8SF54_9BURK</name>
<feature type="transmembrane region" description="Helical" evidence="2">
    <location>
        <begin position="50"/>
        <end position="71"/>
    </location>
</feature>
<dbReference type="Proteomes" id="UP000634919">
    <property type="component" value="Unassembled WGS sequence"/>
</dbReference>
<keyword evidence="2" id="KW-0812">Transmembrane</keyword>
<evidence type="ECO:0000256" key="2">
    <source>
        <dbReference type="SAM" id="Phobius"/>
    </source>
</evidence>
<evidence type="ECO:0000313" key="4">
    <source>
        <dbReference type="Proteomes" id="UP000634919"/>
    </source>
</evidence>
<evidence type="ECO:0000313" key="3">
    <source>
        <dbReference type="EMBL" id="MBD7962124.1"/>
    </source>
</evidence>
<accession>A0ABR8SF54</accession>
<protein>
    <submittedName>
        <fullName evidence="3">Uncharacterized protein</fullName>
    </submittedName>
</protein>